<dbReference type="SUPFAM" id="SSF101908">
    <property type="entry name" value="Putative isomerase YbhE"/>
    <property type="match status" value="1"/>
</dbReference>
<accession>A0A563EIK0</accession>
<dbReference type="RefSeq" id="WP_146359603.1">
    <property type="nucleotide sequence ID" value="NZ_VOBR01000039.1"/>
</dbReference>
<comment type="caution">
    <text evidence="1">The sequence shown here is derived from an EMBL/GenBank/DDBJ whole genome shotgun (WGS) entry which is preliminary data.</text>
</comment>
<dbReference type="OrthoDB" id="3902397at2"/>
<organism evidence="1 2">
    <name type="scientific">Lentzea tibetensis</name>
    <dbReference type="NCBI Taxonomy" id="2591470"/>
    <lineage>
        <taxon>Bacteria</taxon>
        <taxon>Bacillati</taxon>
        <taxon>Actinomycetota</taxon>
        <taxon>Actinomycetes</taxon>
        <taxon>Pseudonocardiales</taxon>
        <taxon>Pseudonocardiaceae</taxon>
        <taxon>Lentzea</taxon>
    </lineage>
</organism>
<dbReference type="Proteomes" id="UP000316639">
    <property type="component" value="Unassembled WGS sequence"/>
</dbReference>
<protein>
    <submittedName>
        <fullName evidence="1">WD40 repeat domain-containing protein</fullName>
    </submittedName>
</protein>
<dbReference type="AlphaFoldDB" id="A0A563EIK0"/>
<dbReference type="EMBL" id="VOBR01000039">
    <property type="protein sequence ID" value="TWP45744.1"/>
    <property type="molecule type" value="Genomic_DNA"/>
</dbReference>
<keyword evidence="2" id="KW-1185">Reference proteome</keyword>
<sequence length="354" mass="37597">MRWRDGDRQPHHRLAAHRGLGGWATGPHDDPPRAFDSAGIEFAHLGGFALACSSDLRWVLLAGSMQPHHSGGVVLLWGTGPDASCCVLVTGDDYYGETHTALFSPDSSTVVAALEQDCLEAWPTAWEVNGHWAWRWCVTQNPFDEDGEEPDELENVGLATSGDGKLIVATSRRDGAVDVYSMADGEPAHEFTDGAIGPVALDHTGQRVVYAVADGVLVVRDTGSEAELLRHHSGLPEVDELAMAPDGSAVVAVCGTTACVLTFDGDRIAASRIVEPVCDLAGQVRVATRVTWGEHGLRVFVTGEGSAVFDGDGRVLWREPVGVRGAFSPDGRVLVTATPGGDGAVEAWFLDALR</sequence>
<evidence type="ECO:0000313" key="2">
    <source>
        <dbReference type="Proteomes" id="UP000316639"/>
    </source>
</evidence>
<evidence type="ECO:0000313" key="1">
    <source>
        <dbReference type="EMBL" id="TWP45744.1"/>
    </source>
</evidence>
<reference evidence="1 2" key="1">
    <citation type="submission" date="2019-07" db="EMBL/GenBank/DDBJ databases">
        <title>Lentzea xizangensis sp. nov., isolated from Qinghai-Tibetan Plateau Soils.</title>
        <authorList>
            <person name="Huang J."/>
        </authorList>
    </citation>
    <scope>NUCLEOTIDE SEQUENCE [LARGE SCALE GENOMIC DNA]</scope>
    <source>
        <strain evidence="1 2">FXJ1.1311</strain>
    </source>
</reference>
<dbReference type="Gene3D" id="2.130.10.10">
    <property type="entry name" value="YVTN repeat-like/Quinoprotein amine dehydrogenase"/>
    <property type="match status" value="1"/>
</dbReference>
<name>A0A563EIK0_9PSEU</name>
<dbReference type="InterPro" id="IPR015943">
    <property type="entry name" value="WD40/YVTN_repeat-like_dom_sf"/>
</dbReference>
<proteinExistence type="predicted"/>
<gene>
    <name evidence="1" type="ORF">FKR81_38605</name>
</gene>